<proteinExistence type="inferred from homology"/>
<dbReference type="GO" id="GO:0008422">
    <property type="term" value="F:beta-glucosidase activity"/>
    <property type="evidence" value="ECO:0007669"/>
    <property type="project" value="TreeGrafter"/>
</dbReference>
<gene>
    <name evidence="7" type="ORF">FD09_GL000811</name>
</gene>
<evidence type="ECO:0000313" key="8">
    <source>
        <dbReference type="Proteomes" id="UP000051330"/>
    </source>
</evidence>
<dbReference type="Proteomes" id="UP000051330">
    <property type="component" value="Unassembled WGS sequence"/>
</dbReference>
<dbReference type="PRINTS" id="PR00131">
    <property type="entry name" value="GLHYDRLASE1"/>
</dbReference>
<dbReference type="FunFam" id="3.20.20.80:FF:000004">
    <property type="entry name" value="Beta-glucosidase 6-phospho-beta-glucosidase"/>
    <property type="match status" value="1"/>
</dbReference>
<dbReference type="Gene3D" id="3.20.20.80">
    <property type="entry name" value="Glycosidases"/>
    <property type="match status" value="1"/>
</dbReference>
<keyword evidence="2 6" id="KW-0378">Hydrolase</keyword>
<dbReference type="PROSITE" id="PS00653">
    <property type="entry name" value="GLYCOSYL_HYDROL_F1_2"/>
    <property type="match status" value="1"/>
</dbReference>
<protein>
    <submittedName>
        <fullName evidence="7">6-phospho-beta-glucosidase</fullName>
    </submittedName>
</protein>
<dbReference type="SUPFAM" id="SSF51445">
    <property type="entry name" value="(Trans)glycosidases"/>
    <property type="match status" value="1"/>
</dbReference>
<keyword evidence="8" id="KW-1185">Reference proteome</keyword>
<dbReference type="PANTHER" id="PTHR10353">
    <property type="entry name" value="GLYCOSYL HYDROLASE"/>
    <property type="match status" value="1"/>
</dbReference>
<dbReference type="InterPro" id="IPR033132">
    <property type="entry name" value="GH_1_N_CS"/>
</dbReference>
<dbReference type="PROSITE" id="PS00572">
    <property type="entry name" value="GLYCOSYL_HYDROL_F1_1"/>
    <property type="match status" value="1"/>
</dbReference>
<evidence type="ECO:0000256" key="3">
    <source>
        <dbReference type="ARBA" id="ARBA00023295"/>
    </source>
</evidence>
<evidence type="ECO:0000256" key="5">
    <source>
        <dbReference type="RuleBase" id="RU003690"/>
    </source>
</evidence>
<evidence type="ECO:0000256" key="4">
    <source>
        <dbReference type="PROSITE-ProRule" id="PRU10055"/>
    </source>
</evidence>
<dbReference type="GO" id="GO:0005829">
    <property type="term" value="C:cytosol"/>
    <property type="evidence" value="ECO:0007669"/>
    <property type="project" value="TreeGrafter"/>
</dbReference>
<dbReference type="GO" id="GO:0016052">
    <property type="term" value="P:carbohydrate catabolic process"/>
    <property type="evidence" value="ECO:0007669"/>
    <property type="project" value="TreeGrafter"/>
</dbReference>
<evidence type="ECO:0000313" key="7">
    <source>
        <dbReference type="EMBL" id="KRL11084.1"/>
    </source>
</evidence>
<dbReference type="RefSeq" id="WP_057821782.1">
    <property type="nucleotide sequence ID" value="NZ_AZEC01000013.1"/>
</dbReference>
<dbReference type="InterPro" id="IPR018120">
    <property type="entry name" value="Glyco_hydro_1_AS"/>
</dbReference>
<comment type="similarity">
    <text evidence="1 5">Belongs to the glycosyl hydrolase 1 family.</text>
</comment>
<evidence type="ECO:0000256" key="1">
    <source>
        <dbReference type="ARBA" id="ARBA00010838"/>
    </source>
</evidence>
<dbReference type="AlphaFoldDB" id="A0A0R1MT81"/>
<evidence type="ECO:0000256" key="2">
    <source>
        <dbReference type="ARBA" id="ARBA00022801"/>
    </source>
</evidence>
<evidence type="ECO:0000256" key="6">
    <source>
        <dbReference type="RuleBase" id="RU004468"/>
    </source>
</evidence>
<dbReference type="InterPro" id="IPR001360">
    <property type="entry name" value="Glyco_hydro_1"/>
</dbReference>
<dbReference type="InterPro" id="IPR017853">
    <property type="entry name" value="GH"/>
</dbReference>
<name>A0A0R1MT81_9LACO</name>
<dbReference type="PANTHER" id="PTHR10353:SF136">
    <property type="entry name" value="ARYL-PHOSPHO-BETA-D-GLUCOSIDASE BGLC"/>
    <property type="match status" value="1"/>
</dbReference>
<sequence length="455" mass="51201">MALADFPKDFLWGASTSAYQYEGAYNTDGKGLSVQDVATPPAGTADFKITSDGYHHYPEDISLYGEMGFKSYRFSIAWTRIYPNGAGEVNQAGLDYYQDVLDQLKAQHIEPVATLFHFDLPAALQKQGGWANRATIDAFVQYAKTVLNHFSPQITYYQTINEQNMLFAGMLAAALKGKMTLQEVAQANHNMFVAAAKVMIYAHEHHPEIKIGPAPNLVAVYPLTPRPEDALAANVYDSVRNLLFGDVTILGHYNHVAWHLFEQFHATPEIAADDMATIAAAHPDLLYFNYYNTETIRAAEPGSTLPFKKVINPFLDQTEFGWDLDPAGFRLTLRQLYDRYNLPMIITENGLGAHDTLTADGKVHDPYRIKYLNDHIYQMRLAIGEGIPVIGYHVWSAIDLVSTHEGFTKRYGFIYVDRGETNDSGTLKRYKKDSFDWYKDVIAHNGDDVTKQVED</sequence>
<dbReference type="PATRIC" id="fig|1423792.3.peg.825"/>
<keyword evidence="3 6" id="KW-0326">Glycosidase</keyword>
<feature type="active site" description="Nucleophile" evidence="4">
    <location>
        <position position="348"/>
    </location>
</feature>
<dbReference type="STRING" id="1423792.FD09_GL000811"/>
<comment type="caution">
    <text evidence="7">The sequence shown here is derived from an EMBL/GenBank/DDBJ whole genome shotgun (WGS) entry which is preliminary data.</text>
</comment>
<dbReference type="Pfam" id="PF00232">
    <property type="entry name" value="Glyco_hydro_1"/>
    <property type="match status" value="1"/>
</dbReference>
<dbReference type="EMBL" id="AZEC01000013">
    <property type="protein sequence ID" value="KRL11084.1"/>
    <property type="molecule type" value="Genomic_DNA"/>
</dbReference>
<accession>A0A0R1MT81</accession>
<organism evidence="7 8">
    <name type="scientific">Schleiferilactobacillus perolens DSM 12744</name>
    <dbReference type="NCBI Taxonomy" id="1423792"/>
    <lineage>
        <taxon>Bacteria</taxon>
        <taxon>Bacillati</taxon>
        <taxon>Bacillota</taxon>
        <taxon>Bacilli</taxon>
        <taxon>Lactobacillales</taxon>
        <taxon>Lactobacillaceae</taxon>
        <taxon>Schleiferilactobacillus</taxon>
    </lineage>
</organism>
<reference evidence="7 8" key="1">
    <citation type="journal article" date="2015" name="Genome Announc.">
        <title>Expanding the biotechnology potential of lactobacilli through comparative genomics of 213 strains and associated genera.</title>
        <authorList>
            <person name="Sun Z."/>
            <person name="Harris H.M."/>
            <person name="McCann A."/>
            <person name="Guo C."/>
            <person name="Argimon S."/>
            <person name="Zhang W."/>
            <person name="Yang X."/>
            <person name="Jeffery I.B."/>
            <person name="Cooney J.C."/>
            <person name="Kagawa T.F."/>
            <person name="Liu W."/>
            <person name="Song Y."/>
            <person name="Salvetti E."/>
            <person name="Wrobel A."/>
            <person name="Rasinkangas P."/>
            <person name="Parkhill J."/>
            <person name="Rea M.C."/>
            <person name="O'Sullivan O."/>
            <person name="Ritari J."/>
            <person name="Douillard F.P."/>
            <person name="Paul Ross R."/>
            <person name="Yang R."/>
            <person name="Briner A.E."/>
            <person name="Felis G.E."/>
            <person name="de Vos W.M."/>
            <person name="Barrangou R."/>
            <person name="Klaenhammer T.R."/>
            <person name="Caufield P.W."/>
            <person name="Cui Y."/>
            <person name="Zhang H."/>
            <person name="O'Toole P.W."/>
        </authorList>
    </citation>
    <scope>NUCLEOTIDE SEQUENCE [LARGE SCALE GENOMIC DNA]</scope>
    <source>
        <strain evidence="7 8">DSM 12744</strain>
    </source>
</reference>